<feature type="domain" description="Homeobox" evidence="10">
    <location>
        <begin position="470"/>
        <end position="533"/>
    </location>
</feature>
<dbReference type="InterPro" id="IPR008422">
    <property type="entry name" value="KN_HD"/>
</dbReference>
<evidence type="ECO:0000256" key="6">
    <source>
        <dbReference type="ARBA" id="ARBA00023163"/>
    </source>
</evidence>
<evidence type="ECO:0000256" key="3">
    <source>
        <dbReference type="ARBA" id="ARBA00023015"/>
    </source>
</evidence>
<dbReference type="PANTHER" id="PTHR11850">
    <property type="entry name" value="HOMEOBOX PROTEIN TRANSCRIPTION FACTORS"/>
    <property type="match status" value="1"/>
</dbReference>
<dbReference type="Gene3D" id="1.10.10.60">
    <property type="entry name" value="Homeodomain-like"/>
    <property type="match status" value="1"/>
</dbReference>
<keyword evidence="5 8" id="KW-0371">Homeobox</keyword>
<dbReference type="InterPro" id="IPR006563">
    <property type="entry name" value="POX_dom"/>
</dbReference>
<dbReference type="CDD" id="cd00086">
    <property type="entry name" value="homeodomain"/>
    <property type="match status" value="1"/>
</dbReference>
<evidence type="ECO:0000256" key="2">
    <source>
        <dbReference type="ARBA" id="ARBA00006454"/>
    </source>
</evidence>
<dbReference type="OrthoDB" id="10056939at2759"/>
<dbReference type="PROSITE" id="PS50071">
    <property type="entry name" value="HOMEOBOX_2"/>
    <property type="match status" value="1"/>
</dbReference>
<reference evidence="11" key="1">
    <citation type="submission" date="2022-04" db="EMBL/GenBank/DDBJ databases">
        <title>Carnegiea gigantea Genome sequencing and assembly v2.</title>
        <authorList>
            <person name="Copetti D."/>
            <person name="Sanderson M.J."/>
            <person name="Burquez A."/>
            <person name="Wojciechowski M.F."/>
        </authorList>
    </citation>
    <scope>NUCLEOTIDE SEQUENCE</scope>
    <source>
        <strain evidence="11">SGP5-SGP5p</strain>
        <tissue evidence="11">Aerial part</tissue>
    </source>
</reference>
<accession>A0A9Q1KED0</accession>
<dbReference type="InterPro" id="IPR050224">
    <property type="entry name" value="TALE_homeobox"/>
</dbReference>
<dbReference type="Pfam" id="PF07526">
    <property type="entry name" value="POX"/>
    <property type="match status" value="1"/>
</dbReference>
<evidence type="ECO:0000256" key="4">
    <source>
        <dbReference type="ARBA" id="ARBA00023125"/>
    </source>
</evidence>
<dbReference type="InterPro" id="IPR001356">
    <property type="entry name" value="HD"/>
</dbReference>
<evidence type="ECO:0000256" key="5">
    <source>
        <dbReference type="ARBA" id="ARBA00023155"/>
    </source>
</evidence>
<dbReference type="EMBL" id="JAKOGI010000166">
    <property type="protein sequence ID" value="KAJ8441415.1"/>
    <property type="molecule type" value="Genomic_DNA"/>
</dbReference>
<evidence type="ECO:0000313" key="12">
    <source>
        <dbReference type="Proteomes" id="UP001153076"/>
    </source>
</evidence>
<organism evidence="11 12">
    <name type="scientific">Carnegiea gigantea</name>
    <dbReference type="NCBI Taxonomy" id="171969"/>
    <lineage>
        <taxon>Eukaryota</taxon>
        <taxon>Viridiplantae</taxon>
        <taxon>Streptophyta</taxon>
        <taxon>Embryophyta</taxon>
        <taxon>Tracheophyta</taxon>
        <taxon>Spermatophyta</taxon>
        <taxon>Magnoliopsida</taxon>
        <taxon>eudicotyledons</taxon>
        <taxon>Gunneridae</taxon>
        <taxon>Pentapetalae</taxon>
        <taxon>Caryophyllales</taxon>
        <taxon>Cactineae</taxon>
        <taxon>Cactaceae</taxon>
        <taxon>Cactoideae</taxon>
        <taxon>Echinocereeae</taxon>
        <taxon>Carnegiea</taxon>
    </lineage>
</organism>
<dbReference type="SMART" id="SM00574">
    <property type="entry name" value="POX"/>
    <property type="match status" value="1"/>
</dbReference>
<comment type="subcellular location">
    <subcellularLocation>
        <location evidence="1 8">Nucleus</location>
    </subcellularLocation>
</comment>
<keyword evidence="6" id="KW-0804">Transcription</keyword>
<dbReference type="GO" id="GO:0005634">
    <property type="term" value="C:nucleus"/>
    <property type="evidence" value="ECO:0007669"/>
    <property type="project" value="UniProtKB-SubCell"/>
</dbReference>
<sequence length="576" mass="64148">MESELHMQSDLSNRMPVVNDGIPPQMLSESLLCPSFSQRGTQNENMIGLPVLSSFQGEPFKNLHANRTVSYDGLLNRGNSNFHELCLGGSSLPSGSLGSILATRNSLNTDLISSVVLLQQEVPSESLREVFSSNCSYASSSSVPTRINCGYDSFLGEANGKWDQNRFLMQPDLSWRASTSGLEPIRSNENEDGNHWVLSNSANVCSSLPYGIPMAHNELSLSLATCEASLSCSASVQGCCSDMSCSSVICNSQSQARLGSDRGSQGNREVSLEFASNSRCPQFSHEMISGSKYLTALQQILSELACYSFEGIEQTSCSTGLVGSSSNSLVSSKQFNYSRISFKGASEFSGDDESFEAPAESSNRRQEVDAKKSQLLSLLELVDDCYTRCLDEIHTVISAFHAAAELDPRVHPCFALQTVSFYYKNLREKISNEILVMGMDNGSTKGNMKSFEKAFIQKQWTLQQLKRKDQQLWRPQRGLPERSVSVLRAWMFENFLHPYPKDAEKHLLAIKSGLTRSQVSNWFINARVRLWKPLVEEMCAELNRRKGVHQNDEVTNDSNTRRSHVSIYDYNQRFNT</sequence>
<evidence type="ECO:0000256" key="1">
    <source>
        <dbReference type="ARBA" id="ARBA00004123"/>
    </source>
</evidence>
<dbReference type="SUPFAM" id="SSF46689">
    <property type="entry name" value="Homeodomain-like"/>
    <property type="match status" value="1"/>
</dbReference>
<keyword evidence="3" id="KW-0805">Transcription regulation</keyword>
<keyword evidence="12" id="KW-1185">Reference proteome</keyword>
<feature type="region of interest" description="Disordered" evidence="9">
    <location>
        <begin position="346"/>
        <end position="366"/>
    </location>
</feature>
<proteinExistence type="inferred from homology"/>
<comment type="caution">
    <text evidence="11">The sequence shown here is derived from an EMBL/GenBank/DDBJ whole genome shotgun (WGS) entry which is preliminary data.</text>
</comment>
<dbReference type="SMART" id="SM00389">
    <property type="entry name" value="HOX"/>
    <property type="match status" value="1"/>
</dbReference>
<evidence type="ECO:0000256" key="8">
    <source>
        <dbReference type="PROSITE-ProRule" id="PRU00108"/>
    </source>
</evidence>
<evidence type="ECO:0000313" key="11">
    <source>
        <dbReference type="EMBL" id="KAJ8441415.1"/>
    </source>
</evidence>
<name>A0A9Q1KED0_9CARY</name>
<keyword evidence="4 8" id="KW-0238">DNA-binding</keyword>
<keyword evidence="7 8" id="KW-0539">Nucleus</keyword>
<gene>
    <name evidence="11" type="ORF">Cgig2_023601</name>
</gene>
<evidence type="ECO:0000259" key="10">
    <source>
        <dbReference type="PROSITE" id="PS50071"/>
    </source>
</evidence>
<feature type="DNA-binding region" description="Homeobox" evidence="8">
    <location>
        <begin position="472"/>
        <end position="534"/>
    </location>
</feature>
<protein>
    <recommendedName>
        <fullName evidence="10">Homeobox domain-containing protein</fullName>
    </recommendedName>
</protein>
<evidence type="ECO:0000256" key="7">
    <source>
        <dbReference type="ARBA" id="ARBA00023242"/>
    </source>
</evidence>
<evidence type="ECO:0000256" key="9">
    <source>
        <dbReference type="SAM" id="MobiDB-lite"/>
    </source>
</evidence>
<dbReference type="InterPro" id="IPR009057">
    <property type="entry name" value="Homeodomain-like_sf"/>
</dbReference>
<dbReference type="Pfam" id="PF05920">
    <property type="entry name" value="Homeobox_KN"/>
    <property type="match status" value="1"/>
</dbReference>
<dbReference type="GO" id="GO:0006355">
    <property type="term" value="P:regulation of DNA-templated transcription"/>
    <property type="evidence" value="ECO:0007669"/>
    <property type="project" value="InterPro"/>
</dbReference>
<comment type="similarity">
    <text evidence="2">Belongs to the TALE/BELL homeobox family.</text>
</comment>
<dbReference type="GO" id="GO:0003677">
    <property type="term" value="F:DNA binding"/>
    <property type="evidence" value="ECO:0007669"/>
    <property type="project" value="UniProtKB-UniRule"/>
</dbReference>
<dbReference type="Proteomes" id="UP001153076">
    <property type="component" value="Unassembled WGS sequence"/>
</dbReference>
<dbReference type="AlphaFoldDB" id="A0A9Q1KED0"/>